<comment type="caution">
    <text evidence="2">The sequence shown here is derived from an EMBL/GenBank/DDBJ whole genome shotgun (WGS) entry which is preliminary data.</text>
</comment>
<feature type="transmembrane region" description="Helical" evidence="1">
    <location>
        <begin position="7"/>
        <end position="25"/>
    </location>
</feature>
<dbReference type="Proteomes" id="UP001500506">
    <property type="component" value="Unassembled WGS sequence"/>
</dbReference>
<accession>A0ABP4X0H9</accession>
<dbReference type="InterPro" id="IPR049713">
    <property type="entry name" value="Pr6Pr-like"/>
</dbReference>
<gene>
    <name evidence="2" type="ORF">GCM10009747_29990</name>
</gene>
<evidence type="ECO:0008006" key="4">
    <source>
        <dbReference type="Google" id="ProtNLM"/>
    </source>
</evidence>
<evidence type="ECO:0000313" key="3">
    <source>
        <dbReference type="Proteomes" id="UP001500506"/>
    </source>
</evidence>
<dbReference type="RefSeq" id="WP_232498167.1">
    <property type="nucleotide sequence ID" value="NZ_BAAANH010000006.1"/>
</dbReference>
<feature type="transmembrane region" description="Helical" evidence="1">
    <location>
        <begin position="140"/>
        <end position="164"/>
    </location>
</feature>
<dbReference type="EMBL" id="BAAANH010000006">
    <property type="protein sequence ID" value="GAA1767400.1"/>
    <property type="molecule type" value="Genomic_DNA"/>
</dbReference>
<feature type="transmembrane region" description="Helical" evidence="1">
    <location>
        <begin position="37"/>
        <end position="63"/>
    </location>
</feature>
<keyword evidence="1" id="KW-0472">Membrane</keyword>
<reference evidence="3" key="1">
    <citation type="journal article" date="2019" name="Int. J. Syst. Evol. Microbiol.">
        <title>The Global Catalogue of Microorganisms (GCM) 10K type strain sequencing project: providing services to taxonomists for standard genome sequencing and annotation.</title>
        <authorList>
            <consortium name="The Broad Institute Genomics Platform"/>
            <consortium name="The Broad Institute Genome Sequencing Center for Infectious Disease"/>
            <person name="Wu L."/>
            <person name="Ma J."/>
        </authorList>
    </citation>
    <scope>NUCLEOTIDE SEQUENCE [LARGE SCALE GENOMIC DNA]</scope>
    <source>
        <strain evidence="3">JCM 14319</strain>
    </source>
</reference>
<evidence type="ECO:0000256" key="1">
    <source>
        <dbReference type="SAM" id="Phobius"/>
    </source>
</evidence>
<name>A0ABP4X0H9_9MICO</name>
<sequence>MRRLFGVLRLLAAAAIIVAIVGQFANSLSMVPDPAAFVVNFFSFFTILSNALAAIVLLIGAWYGLRGVSEPDWYTFARAAIVTYMTTTLVVYNLLLRDISLDQATTVPWSNEILHVWAPLYLLLDWILAPGRGRVPWSRFWWIAAFPIAWVVYTIVRGAIVGWYPYPFLDPAIEPGVGYRGVTLYVIAIASFILLVGSAIVGLSQVSWPYRAVDPPVDDEAEERGERVVA</sequence>
<protein>
    <recommendedName>
        <fullName evidence="4">Pr6Pr family membrane protein</fullName>
    </recommendedName>
</protein>
<feature type="transmembrane region" description="Helical" evidence="1">
    <location>
        <begin position="184"/>
        <end position="203"/>
    </location>
</feature>
<dbReference type="NCBIfam" id="NF038065">
    <property type="entry name" value="Pr6Pr"/>
    <property type="match status" value="1"/>
</dbReference>
<keyword evidence="3" id="KW-1185">Reference proteome</keyword>
<proteinExistence type="predicted"/>
<organism evidence="2 3">
    <name type="scientific">Agromyces humatus</name>
    <dbReference type="NCBI Taxonomy" id="279573"/>
    <lineage>
        <taxon>Bacteria</taxon>
        <taxon>Bacillati</taxon>
        <taxon>Actinomycetota</taxon>
        <taxon>Actinomycetes</taxon>
        <taxon>Micrococcales</taxon>
        <taxon>Microbacteriaceae</taxon>
        <taxon>Agromyces</taxon>
    </lineage>
</organism>
<keyword evidence="1" id="KW-0812">Transmembrane</keyword>
<feature type="transmembrane region" description="Helical" evidence="1">
    <location>
        <begin position="75"/>
        <end position="95"/>
    </location>
</feature>
<evidence type="ECO:0000313" key="2">
    <source>
        <dbReference type="EMBL" id="GAA1767400.1"/>
    </source>
</evidence>
<keyword evidence="1" id="KW-1133">Transmembrane helix</keyword>